<dbReference type="PRINTS" id="PR00950">
    <property type="entry name" value="TYPE3IMSPROT"/>
</dbReference>
<gene>
    <name evidence="12" type="primary">flhB</name>
    <name evidence="14" type="ordered locus">Desde_3511</name>
</gene>
<evidence type="ECO:0000256" key="4">
    <source>
        <dbReference type="ARBA" id="ARBA00022448"/>
    </source>
</evidence>
<dbReference type="InterPro" id="IPR006136">
    <property type="entry name" value="FlhB"/>
</dbReference>
<evidence type="ECO:0000313" key="14">
    <source>
        <dbReference type="EMBL" id="AFM01793.1"/>
    </source>
</evidence>
<evidence type="ECO:0000256" key="13">
    <source>
        <dbReference type="SAM" id="MobiDB-lite"/>
    </source>
</evidence>
<dbReference type="PANTHER" id="PTHR30531">
    <property type="entry name" value="FLAGELLAR BIOSYNTHETIC PROTEIN FLHB"/>
    <property type="match status" value="1"/>
</dbReference>
<comment type="similarity">
    <text evidence="2 12">Belongs to the type III secretion exporter family.</text>
</comment>
<dbReference type="InterPro" id="IPR006135">
    <property type="entry name" value="T3SS_substrate_exporter"/>
</dbReference>
<dbReference type="HOGENOM" id="CLU_041013_1_2_9"/>
<dbReference type="Proteomes" id="UP000006053">
    <property type="component" value="Chromosome"/>
</dbReference>
<feature type="transmembrane region" description="Helical" evidence="12">
    <location>
        <begin position="82"/>
        <end position="107"/>
    </location>
</feature>
<evidence type="ECO:0000256" key="11">
    <source>
        <dbReference type="ARBA" id="ARBA00023225"/>
    </source>
</evidence>
<dbReference type="STRING" id="756499.Desde_3511"/>
<feature type="transmembrane region" description="Helical" evidence="12">
    <location>
        <begin position="181"/>
        <end position="208"/>
    </location>
</feature>
<dbReference type="FunFam" id="3.40.1690.10:FF:000001">
    <property type="entry name" value="Flagellar biosynthetic protein FlhB"/>
    <property type="match status" value="1"/>
</dbReference>
<sequence length="354" mass="40035">MAGNMSEKTFQATPRRRQEARKKGQVFKSTEMVSALMLVSFIGLLKYYVPTMVEKVTQIFPYVYGLSTEWTARSISSLMVDLLWLGIQIVAPLLVVGAVVATGANYLQVRSLFTVEPLKPQLSRISPISGAKRMFGVKAWVELLKSLLKVIFIGYFLYATIRDNFEVFPTMARFTVGQGAVFIGGLIINLGWKIALSFFIIAAIDFLYQWWDYEKNLKMSHEELKQEYKQTEGNPQLKGEIKRKQRAMSMRRMMQDLKTADVVVTNPTHYAVALRYDPKESSAPVVVAKGADEIAQRIKQLAKEYGIVTMENKPLARALFAQAEIGQAVPADLYKAVAEVLAFVYRLKRKKYTG</sequence>
<keyword evidence="15" id="KW-1185">Reference proteome</keyword>
<keyword evidence="14" id="KW-0966">Cell projection</keyword>
<dbReference type="Pfam" id="PF01312">
    <property type="entry name" value="Bac_export_2"/>
    <property type="match status" value="1"/>
</dbReference>
<evidence type="ECO:0000256" key="8">
    <source>
        <dbReference type="ARBA" id="ARBA00022927"/>
    </source>
</evidence>
<evidence type="ECO:0000256" key="2">
    <source>
        <dbReference type="ARBA" id="ARBA00010690"/>
    </source>
</evidence>
<evidence type="ECO:0000256" key="5">
    <source>
        <dbReference type="ARBA" id="ARBA00022475"/>
    </source>
</evidence>
<comment type="subcellular location">
    <subcellularLocation>
        <location evidence="1">Cell membrane</location>
        <topology evidence="1">Multi-pass membrane protein</topology>
    </subcellularLocation>
</comment>
<reference evidence="14 15" key="2">
    <citation type="journal article" date="2015" name="J. Bacteriol.">
        <title>Genomic, proteomic, and biochemical analysis of the organohalide respiratory pathway in Desulfitobacterium dehalogenans.</title>
        <authorList>
            <person name="Kruse T."/>
            <person name="van de Pas B.A."/>
            <person name="Atteia A."/>
            <person name="Krab K."/>
            <person name="Hagen W.R."/>
            <person name="Goodwin L."/>
            <person name="Chain P."/>
            <person name="Boeren S."/>
            <person name="Maphosa F."/>
            <person name="Schraa G."/>
            <person name="de Vos W.M."/>
            <person name="van der Oost J."/>
            <person name="Smidt H."/>
            <person name="Stams A.J."/>
        </authorList>
    </citation>
    <scope>NUCLEOTIDE SEQUENCE [LARGE SCALE GENOMIC DNA]</scope>
    <source>
        <strain evidence="15">ATCC 51507 / DSM 9161 / JW/IU-DC1</strain>
    </source>
</reference>
<keyword evidence="14" id="KW-0969">Cilium</keyword>
<dbReference type="GO" id="GO:0009306">
    <property type="term" value="P:protein secretion"/>
    <property type="evidence" value="ECO:0007669"/>
    <property type="project" value="InterPro"/>
</dbReference>
<keyword evidence="4 12" id="KW-0813">Transport</keyword>
<evidence type="ECO:0000256" key="1">
    <source>
        <dbReference type="ARBA" id="ARBA00004651"/>
    </source>
</evidence>
<dbReference type="InterPro" id="IPR029025">
    <property type="entry name" value="T3SS_substrate_exporter_C"/>
</dbReference>
<dbReference type="SUPFAM" id="SSF160544">
    <property type="entry name" value="EscU C-terminal domain-like"/>
    <property type="match status" value="1"/>
</dbReference>
<evidence type="ECO:0000256" key="9">
    <source>
        <dbReference type="ARBA" id="ARBA00022989"/>
    </source>
</evidence>
<feature type="region of interest" description="Disordered" evidence="13">
    <location>
        <begin position="1"/>
        <end position="22"/>
    </location>
</feature>
<dbReference type="GO" id="GO:0005886">
    <property type="term" value="C:plasma membrane"/>
    <property type="evidence" value="ECO:0007669"/>
    <property type="project" value="UniProtKB-SubCell"/>
</dbReference>
<keyword evidence="8 12" id="KW-0653">Protein transport</keyword>
<protein>
    <recommendedName>
        <fullName evidence="3 12">Flagellar biosynthetic protein FlhB</fullName>
    </recommendedName>
</protein>
<evidence type="ECO:0000256" key="7">
    <source>
        <dbReference type="ARBA" id="ARBA00022795"/>
    </source>
</evidence>
<evidence type="ECO:0000256" key="6">
    <source>
        <dbReference type="ARBA" id="ARBA00022692"/>
    </source>
</evidence>
<keyword evidence="10 12" id="KW-0472">Membrane</keyword>
<feature type="transmembrane region" description="Helical" evidence="12">
    <location>
        <begin position="143"/>
        <end position="161"/>
    </location>
</feature>
<evidence type="ECO:0000256" key="10">
    <source>
        <dbReference type="ARBA" id="ARBA00023136"/>
    </source>
</evidence>
<reference evidence="15" key="1">
    <citation type="submission" date="2012-06" db="EMBL/GenBank/DDBJ databases">
        <title>Complete sequence of Desulfitobacterium dehalogenans ATCC 51507.</title>
        <authorList>
            <person name="Lucas S."/>
            <person name="Han J."/>
            <person name="Lapidus A."/>
            <person name="Cheng J.-F."/>
            <person name="Goodwin L."/>
            <person name="Pitluck S."/>
            <person name="Peters L."/>
            <person name="Ovchinnikova G."/>
            <person name="Teshima H."/>
            <person name="Detter J.C."/>
            <person name="Han C."/>
            <person name="Tapia R."/>
            <person name="Land M."/>
            <person name="Hauser L."/>
            <person name="Kyrpides N."/>
            <person name="Ivanova N."/>
            <person name="Pagani I."/>
            <person name="Kruse T."/>
            <person name="de Vos W.M."/>
            <person name="Smidt H."/>
            <person name="Woyke T."/>
        </authorList>
    </citation>
    <scope>NUCLEOTIDE SEQUENCE [LARGE SCALE GENOMIC DNA]</scope>
    <source>
        <strain evidence="15">ATCC 51507 / DSM 9161 / JW/IU-DC1</strain>
    </source>
</reference>
<dbReference type="KEGG" id="ddh:Desde_3511"/>
<keyword evidence="7 12" id="KW-1005">Bacterial flagellum biogenesis</keyword>
<dbReference type="Gene3D" id="6.10.250.2080">
    <property type="match status" value="1"/>
</dbReference>
<dbReference type="eggNOG" id="COG1377">
    <property type="taxonomic scope" value="Bacteria"/>
</dbReference>
<keyword evidence="11 12" id="KW-1006">Bacterial flagellum protein export</keyword>
<dbReference type="NCBIfam" id="TIGR00328">
    <property type="entry name" value="flhB"/>
    <property type="match status" value="1"/>
</dbReference>
<accession>U3GK05</accession>
<evidence type="ECO:0000256" key="12">
    <source>
        <dbReference type="RuleBase" id="RU364091"/>
    </source>
</evidence>
<dbReference type="EMBL" id="CP003348">
    <property type="protein sequence ID" value="AFM01793.1"/>
    <property type="molecule type" value="Genomic_DNA"/>
</dbReference>
<feature type="compositionally biased region" description="Polar residues" evidence="13">
    <location>
        <begin position="1"/>
        <end position="12"/>
    </location>
</feature>
<dbReference type="MEROPS" id="N06.A01"/>
<name>U3GK05_DESDJ</name>
<feature type="transmembrane region" description="Helical" evidence="12">
    <location>
        <begin position="26"/>
        <end position="49"/>
    </location>
</feature>
<dbReference type="PANTHER" id="PTHR30531:SF12">
    <property type="entry name" value="FLAGELLAR BIOSYNTHETIC PROTEIN FLHB"/>
    <property type="match status" value="1"/>
</dbReference>
<organism evidence="14 15">
    <name type="scientific">Desulfitobacterium dehalogenans (strain ATCC 51507 / DSM 9161 / JW/IU-DC1)</name>
    <dbReference type="NCBI Taxonomy" id="756499"/>
    <lineage>
        <taxon>Bacteria</taxon>
        <taxon>Bacillati</taxon>
        <taxon>Bacillota</taxon>
        <taxon>Clostridia</taxon>
        <taxon>Eubacteriales</taxon>
        <taxon>Desulfitobacteriaceae</taxon>
        <taxon>Desulfitobacterium</taxon>
    </lineage>
</organism>
<keyword evidence="14" id="KW-0282">Flagellum</keyword>
<dbReference type="GO" id="GO:0044780">
    <property type="term" value="P:bacterial-type flagellum assembly"/>
    <property type="evidence" value="ECO:0007669"/>
    <property type="project" value="InterPro"/>
</dbReference>
<keyword evidence="5 12" id="KW-1003">Cell membrane</keyword>
<evidence type="ECO:0000256" key="3">
    <source>
        <dbReference type="ARBA" id="ARBA00021622"/>
    </source>
</evidence>
<keyword evidence="6 12" id="KW-0812">Transmembrane</keyword>
<proteinExistence type="inferred from homology"/>
<dbReference type="Gene3D" id="3.40.1690.10">
    <property type="entry name" value="secretion proteins EscU"/>
    <property type="match status" value="1"/>
</dbReference>
<dbReference type="AlphaFoldDB" id="U3GK05"/>
<keyword evidence="9 12" id="KW-1133">Transmembrane helix</keyword>
<evidence type="ECO:0000313" key="15">
    <source>
        <dbReference type="Proteomes" id="UP000006053"/>
    </source>
</evidence>
<comment type="function">
    <text evidence="12">Required for formation of the rod structure in the basal body of the flagellar apparatus. Together with FliI and FliH, may constitute the export apparatus of flagellin.</text>
</comment>